<keyword evidence="2" id="KW-1185">Reference proteome</keyword>
<gene>
    <name evidence="1" type="ORF">GCM10011495_09880</name>
</gene>
<sequence length="54" mass="6176">MLPHPTRPIFMSSFVPSETAKLELNLEANSFSMTLGAVPQKPYGQRLMFYEFKP</sequence>
<evidence type="ECO:0000313" key="2">
    <source>
        <dbReference type="Proteomes" id="UP000637774"/>
    </source>
</evidence>
<evidence type="ECO:0000313" key="1">
    <source>
        <dbReference type="EMBL" id="GGH82123.1"/>
    </source>
</evidence>
<reference evidence="2" key="1">
    <citation type="journal article" date="2019" name="Int. J. Syst. Evol. Microbiol.">
        <title>The Global Catalogue of Microorganisms (GCM) 10K type strain sequencing project: providing services to taxonomists for standard genome sequencing and annotation.</title>
        <authorList>
            <consortium name="The Broad Institute Genomics Platform"/>
            <consortium name="The Broad Institute Genome Sequencing Center for Infectious Disease"/>
            <person name="Wu L."/>
            <person name="Ma J."/>
        </authorList>
    </citation>
    <scope>NUCLEOTIDE SEQUENCE [LARGE SCALE GENOMIC DNA]</scope>
    <source>
        <strain evidence="2">CGMCC 1.14966</strain>
    </source>
</reference>
<name>A0ABQ2A1D9_9BACT</name>
<dbReference type="EMBL" id="BMGY01000006">
    <property type="protein sequence ID" value="GGH82123.1"/>
    <property type="molecule type" value="Genomic_DNA"/>
</dbReference>
<dbReference type="Proteomes" id="UP000637774">
    <property type="component" value="Unassembled WGS sequence"/>
</dbReference>
<protein>
    <submittedName>
        <fullName evidence="1">Uncharacterized protein</fullName>
    </submittedName>
</protein>
<organism evidence="1 2">
    <name type="scientific">Hymenobacter frigidus</name>
    <dbReference type="NCBI Taxonomy" id="1524095"/>
    <lineage>
        <taxon>Bacteria</taxon>
        <taxon>Pseudomonadati</taxon>
        <taxon>Bacteroidota</taxon>
        <taxon>Cytophagia</taxon>
        <taxon>Cytophagales</taxon>
        <taxon>Hymenobacteraceae</taxon>
        <taxon>Hymenobacter</taxon>
    </lineage>
</organism>
<proteinExistence type="predicted"/>
<accession>A0ABQ2A1D9</accession>
<comment type="caution">
    <text evidence="1">The sequence shown here is derived from an EMBL/GenBank/DDBJ whole genome shotgun (WGS) entry which is preliminary data.</text>
</comment>